<dbReference type="PANTHER" id="PTHR43875:SF15">
    <property type="entry name" value="TREHALOSE IMPORT ATP-BINDING PROTEIN SUGC"/>
    <property type="match status" value="1"/>
</dbReference>
<keyword evidence="6" id="KW-1185">Reference proteome</keyword>
<keyword evidence="3" id="KW-0472">Membrane</keyword>
<reference evidence="5" key="1">
    <citation type="submission" date="2022-10" db="EMBL/GenBank/DDBJ databases">
        <title>The WGS of Solirubrobacter sp. CPCC 204708.</title>
        <authorList>
            <person name="Jiang Z."/>
        </authorList>
    </citation>
    <scope>NUCLEOTIDE SEQUENCE</scope>
    <source>
        <strain evidence="5">CPCC 204708</strain>
    </source>
</reference>
<dbReference type="RefSeq" id="WP_270006803.1">
    <property type="nucleotide sequence ID" value="NZ_JAPCID010000065.1"/>
</dbReference>
<keyword evidence="2" id="KW-1278">Translocase</keyword>
<dbReference type="InterPro" id="IPR003439">
    <property type="entry name" value="ABC_transporter-like_ATP-bd"/>
</dbReference>
<keyword evidence="5" id="KW-0547">Nucleotide-binding</keyword>
<dbReference type="Proteomes" id="UP001147700">
    <property type="component" value="Unassembled WGS sequence"/>
</dbReference>
<keyword evidence="5" id="KW-0067">ATP-binding</keyword>
<organism evidence="5 6">
    <name type="scientific">Solirubrobacter deserti</name>
    <dbReference type="NCBI Taxonomy" id="2282478"/>
    <lineage>
        <taxon>Bacteria</taxon>
        <taxon>Bacillati</taxon>
        <taxon>Actinomycetota</taxon>
        <taxon>Thermoleophilia</taxon>
        <taxon>Solirubrobacterales</taxon>
        <taxon>Solirubrobacteraceae</taxon>
        <taxon>Solirubrobacter</taxon>
    </lineage>
</organism>
<dbReference type="EMBL" id="JAPCID010000065">
    <property type="protein sequence ID" value="MDA0141760.1"/>
    <property type="molecule type" value="Genomic_DNA"/>
</dbReference>
<evidence type="ECO:0000313" key="6">
    <source>
        <dbReference type="Proteomes" id="UP001147700"/>
    </source>
</evidence>
<evidence type="ECO:0000256" key="1">
    <source>
        <dbReference type="ARBA" id="ARBA00022475"/>
    </source>
</evidence>
<gene>
    <name evidence="5" type="ORF">OJ962_29985</name>
</gene>
<feature type="non-terminal residue" evidence="5">
    <location>
        <position position="89"/>
    </location>
</feature>
<dbReference type="PANTHER" id="PTHR43875">
    <property type="entry name" value="MALTODEXTRIN IMPORT ATP-BINDING PROTEIN MSMX"/>
    <property type="match status" value="1"/>
</dbReference>
<comment type="caution">
    <text evidence="5">The sequence shown here is derived from an EMBL/GenBank/DDBJ whole genome shotgun (WGS) entry which is preliminary data.</text>
</comment>
<dbReference type="Pfam" id="PF00005">
    <property type="entry name" value="ABC_tran"/>
    <property type="match status" value="1"/>
</dbReference>
<sequence>MAEIRFENVWKRYPDGFEAVKDMNLEIGDGEFMILVGPSGCGKSTALRMVAGLEEITDGDLIIGGTRVNELAPRDRDIAMVFQNYALYP</sequence>
<dbReference type="Gene3D" id="3.40.50.300">
    <property type="entry name" value="P-loop containing nucleotide triphosphate hydrolases"/>
    <property type="match status" value="1"/>
</dbReference>
<dbReference type="InterPro" id="IPR047641">
    <property type="entry name" value="ABC_transpr_MalK/UgpC-like"/>
</dbReference>
<proteinExistence type="predicted"/>
<keyword evidence="1" id="KW-1003">Cell membrane</keyword>
<evidence type="ECO:0000256" key="3">
    <source>
        <dbReference type="ARBA" id="ARBA00023136"/>
    </source>
</evidence>
<evidence type="ECO:0000313" key="5">
    <source>
        <dbReference type="EMBL" id="MDA0141760.1"/>
    </source>
</evidence>
<dbReference type="InterPro" id="IPR027417">
    <property type="entry name" value="P-loop_NTPase"/>
</dbReference>
<accession>A0ABT4RU38</accession>
<protein>
    <submittedName>
        <fullName evidence="5">ATP-binding cassette domain-containing protein</fullName>
    </submittedName>
</protein>
<evidence type="ECO:0000259" key="4">
    <source>
        <dbReference type="Pfam" id="PF00005"/>
    </source>
</evidence>
<dbReference type="GO" id="GO:0005524">
    <property type="term" value="F:ATP binding"/>
    <property type="evidence" value="ECO:0007669"/>
    <property type="project" value="UniProtKB-KW"/>
</dbReference>
<evidence type="ECO:0000256" key="2">
    <source>
        <dbReference type="ARBA" id="ARBA00022967"/>
    </source>
</evidence>
<dbReference type="SUPFAM" id="SSF52540">
    <property type="entry name" value="P-loop containing nucleoside triphosphate hydrolases"/>
    <property type="match status" value="1"/>
</dbReference>
<name>A0ABT4RU38_9ACTN</name>
<feature type="domain" description="ABC transporter" evidence="4">
    <location>
        <begin position="20"/>
        <end position="88"/>
    </location>
</feature>